<reference evidence="2 3" key="1">
    <citation type="submission" date="2018-01" db="EMBL/GenBank/DDBJ databases">
        <title>Draft genome sequence of Paucibacter aquatile CR182 isolated from freshwater of the Nakdong River.</title>
        <authorList>
            <person name="Choi A."/>
            <person name="Chung E.J."/>
        </authorList>
    </citation>
    <scope>NUCLEOTIDE SEQUENCE [LARGE SCALE GENOMIC DNA]</scope>
    <source>
        <strain evidence="2 3">CR182</strain>
    </source>
</reference>
<keyword evidence="3" id="KW-1185">Reference proteome</keyword>
<sequence>MNVLDAFWHLSNFFLPAWAVAALMAGGAKLLWRRELKALAWRRLTVWGGWGGSAALILALVLLGRDGKMLGYGLMLLGISLPQCILSFRPGR</sequence>
<accession>A0A2N8KX49</accession>
<evidence type="ECO:0000313" key="3">
    <source>
        <dbReference type="Proteomes" id="UP000235916"/>
    </source>
</evidence>
<name>A0A2N8KX49_9BURK</name>
<dbReference type="Proteomes" id="UP000235916">
    <property type="component" value="Unassembled WGS sequence"/>
</dbReference>
<organism evidence="2 3">
    <name type="scientific">Kinneretia aquatilis</name>
    <dbReference type="NCBI Taxonomy" id="2070761"/>
    <lineage>
        <taxon>Bacteria</taxon>
        <taxon>Pseudomonadati</taxon>
        <taxon>Pseudomonadota</taxon>
        <taxon>Betaproteobacteria</taxon>
        <taxon>Burkholderiales</taxon>
        <taxon>Sphaerotilaceae</taxon>
        <taxon>Roseateles</taxon>
    </lineage>
</organism>
<comment type="caution">
    <text evidence="2">The sequence shown here is derived from an EMBL/GenBank/DDBJ whole genome shotgun (WGS) entry which is preliminary data.</text>
</comment>
<evidence type="ECO:0000256" key="1">
    <source>
        <dbReference type="SAM" id="Phobius"/>
    </source>
</evidence>
<keyword evidence="1" id="KW-0472">Membrane</keyword>
<protein>
    <submittedName>
        <fullName evidence="2">Uncharacterized protein</fullName>
    </submittedName>
</protein>
<feature type="transmembrane region" description="Helical" evidence="1">
    <location>
        <begin position="6"/>
        <end position="32"/>
    </location>
</feature>
<keyword evidence="1" id="KW-0812">Transmembrane</keyword>
<feature type="transmembrane region" description="Helical" evidence="1">
    <location>
        <begin position="44"/>
        <end position="63"/>
    </location>
</feature>
<evidence type="ECO:0000313" key="2">
    <source>
        <dbReference type="EMBL" id="PND37972.1"/>
    </source>
</evidence>
<dbReference type="OrthoDB" id="8908883at2"/>
<gene>
    <name evidence="2" type="ORF">C1O66_10830</name>
</gene>
<feature type="transmembrane region" description="Helical" evidence="1">
    <location>
        <begin position="69"/>
        <end position="88"/>
    </location>
</feature>
<dbReference type="AlphaFoldDB" id="A0A2N8KX49"/>
<proteinExistence type="predicted"/>
<keyword evidence="1" id="KW-1133">Transmembrane helix</keyword>
<dbReference type="RefSeq" id="WP_102767892.1">
    <property type="nucleotide sequence ID" value="NZ_POSP01000003.1"/>
</dbReference>
<dbReference type="EMBL" id="POSP01000003">
    <property type="protein sequence ID" value="PND37972.1"/>
    <property type="molecule type" value="Genomic_DNA"/>
</dbReference>